<comment type="subcellular location">
    <subcellularLocation>
        <location evidence="1">Cell envelope</location>
    </subcellularLocation>
</comment>
<reference evidence="3 4" key="1">
    <citation type="submission" date="2023-01" db="EMBL/GenBank/DDBJ databases">
        <title>Novel species of the genus Asticcacaulis isolated from rivers.</title>
        <authorList>
            <person name="Lu H."/>
        </authorList>
    </citation>
    <scope>NUCLEOTIDE SEQUENCE [LARGE SCALE GENOMIC DNA]</scope>
    <source>
        <strain evidence="3 4">BYS171W</strain>
    </source>
</reference>
<dbReference type="EMBL" id="JAQQKX010000004">
    <property type="protein sequence ID" value="MDC7683014.1"/>
    <property type="molecule type" value="Genomic_DNA"/>
</dbReference>
<keyword evidence="4" id="KW-1185">Reference proteome</keyword>
<evidence type="ECO:0000256" key="1">
    <source>
        <dbReference type="ARBA" id="ARBA00004196"/>
    </source>
</evidence>
<proteinExistence type="predicted"/>
<gene>
    <name evidence="3" type="ORF">PQU92_06985</name>
</gene>
<protein>
    <submittedName>
        <fullName evidence="3">Heparinase II/III family protein</fullName>
    </submittedName>
</protein>
<dbReference type="Pfam" id="PF07940">
    <property type="entry name" value="Hepar_II_III_C"/>
    <property type="match status" value="1"/>
</dbReference>
<feature type="domain" description="Heparinase II/III-like C-terminal" evidence="2">
    <location>
        <begin position="329"/>
        <end position="570"/>
    </location>
</feature>
<organism evidence="3 4">
    <name type="scientific">Asticcacaulis aquaticus</name>
    <dbReference type="NCBI Taxonomy" id="2984212"/>
    <lineage>
        <taxon>Bacteria</taxon>
        <taxon>Pseudomonadati</taxon>
        <taxon>Pseudomonadota</taxon>
        <taxon>Alphaproteobacteria</taxon>
        <taxon>Caulobacterales</taxon>
        <taxon>Caulobacteraceae</taxon>
        <taxon>Asticcacaulis</taxon>
    </lineage>
</organism>
<dbReference type="Gene3D" id="2.70.98.70">
    <property type="match status" value="1"/>
</dbReference>
<evidence type="ECO:0000313" key="4">
    <source>
        <dbReference type="Proteomes" id="UP001214854"/>
    </source>
</evidence>
<comment type="caution">
    <text evidence="3">The sequence shown here is derived from an EMBL/GenBank/DDBJ whole genome shotgun (WGS) entry which is preliminary data.</text>
</comment>
<dbReference type="RefSeq" id="WP_272747496.1">
    <property type="nucleotide sequence ID" value="NZ_JAQQKX010000004.1"/>
</dbReference>
<accession>A0ABT5HSI7</accession>
<evidence type="ECO:0000259" key="2">
    <source>
        <dbReference type="Pfam" id="PF07940"/>
    </source>
</evidence>
<dbReference type="InterPro" id="IPR012480">
    <property type="entry name" value="Hepar_II_III_C"/>
</dbReference>
<dbReference type="Gene3D" id="1.50.10.100">
    <property type="entry name" value="Chondroitin AC/alginate lyase"/>
    <property type="match status" value="1"/>
</dbReference>
<name>A0ABT5HSI7_9CAUL</name>
<dbReference type="Proteomes" id="UP001214854">
    <property type="component" value="Unassembled WGS sequence"/>
</dbReference>
<sequence length="577" mass="64607">MQAYEQPIAIAGQVVPRAPWWRVVRAWARRQIAAEVYGMPGYGLTLKGPSIEGFIAAPHEIRPAVATTGKAMMAGRYTLGGARMSTQGSGDPWNRPSPTRSFAIELHRFCWLRHLLTQGEDGVKEGLRLFLLWEKTFRTWTPFVWSQEVMARRLINLSIFARRLAAYASEDEAQILARSMAEQARQLWRLPRHLAWYTQKATALVLVGCVLSGHVGDRLRRKGLRILPKALKRAIMADGSHASRSPQAGLELLYDLLLIEDALNQRGLAIPEYLEVAIERLSRFVRTLSHPDGSLCAFQGGESVDGESVAPALLHEDKRPLALSNLPLSLEHGRYHRMLGRSLSVFVDAGEPKPGVLGYGACDHPMNFEVSGGRDKLFVTPGWSSQQSDQHGFRVVSASNSLTIGEGVILSPITGKFGELLHFTLEGLRYRIRSRRIESDDSGSLLEMEHEGWRPQFGLKHERRLYVDPGRDELRGEEKMIPVEPKKELAASAPYALRFLLHPEVQASLARDKRSILLRGPGGRGWWLRHDAKEVVIEESAVFDKGLPKKSTTLCLRGICRLDTPTRIRWKLSPAEG</sequence>
<evidence type="ECO:0000313" key="3">
    <source>
        <dbReference type="EMBL" id="MDC7683014.1"/>
    </source>
</evidence>
<dbReference type="InterPro" id="IPR008929">
    <property type="entry name" value="Chondroitin_lyas"/>
</dbReference>